<dbReference type="EMBL" id="GBRH01219256">
    <property type="protein sequence ID" value="JAD78639.1"/>
    <property type="molecule type" value="Transcribed_RNA"/>
</dbReference>
<evidence type="ECO:0000313" key="1">
    <source>
        <dbReference type="EMBL" id="JAD78639.1"/>
    </source>
</evidence>
<accession>A0A0A9MVJ0</accession>
<reference evidence="1" key="2">
    <citation type="journal article" date="2015" name="Data Brief">
        <title>Shoot transcriptome of the giant reed, Arundo donax.</title>
        <authorList>
            <person name="Barrero R.A."/>
            <person name="Guerrero F.D."/>
            <person name="Moolhuijzen P."/>
            <person name="Goolsby J.A."/>
            <person name="Tidwell J."/>
            <person name="Bellgard S.E."/>
            <person name="Bellgard M.I."/>
        </authorList>
    </citation>
    <scope>NUCLEOTIDE SEQUENCE</scope>
    <source>
        <tissue evidence="1">Shoot tissue taken approximately 20 cm above the soil surface</tissue>
    </source>
</reference>
<dbReference type="AlphaFoldDB" id="A0A0A9MVJ0"/>
<sequence length="89" mass="10430">MPPPNWTFHSWTPAASLRCQIIPPYSASMHRSSLKWSSPWIRSTRVLIVSQIGWTSRWISRPRTMHILMLLNMGSIAHLLSWMLRCRDT</sequence>
<proteinExistence type="predicted"/>
<organism evidence="1">
    <name type="scientific">Arundo donax</name>
    <name type="common">Giant reed</name>
    <name type="synonym">Donax arundinaceus</name>
    <dbReference type="NCBI Taxonomy" id="35708"/>
    <lineage>
        <taxon>Eukaryota</taxon>
        <taxon>Viridiplantae</taxon>
        <taxon>Streptophyta</taxon>
        <taxon>Embryophyta</taxon>
        <taxon>Tracheophyta</taxon>
        <taxon>Spermatophyta</taxon>
        <taxon>Magnoliopsida</taxon>
        <taxon>Liliopsida</taxon>
        <taxon>Poales</taxon>
        <taxon>Poaceae</taxon>
        <taxon>PACMAD clade</taxon>
        <taxon>Arundinoideae</taxon>
        <taxon>Arundineae</taxon>
        <taxon>Arundo</taxon>
    </lineage>
</organism>
<reference evidence="1" key="1">
    <citation type="submission" date="2014-09" db="EMBL/GenBank/DDBJ databases">
        <authorList>
            <person name="Magalhaes I.L.F."/>
            <person name="Oliveira U."/>
            <person name="Santos F.R."/>
            <person name="Vidigal T.H.D.A."/>
            <person name="Brescovit A.D."/>
            <person name="Santos A.J."/>
        </authorList>
    </citation>
    <scope>NUCLEOTIDE SEQUENCE</scope>
    <source>
        <tissue evidence="1">Shoot tissue taken approximately 20 cm above the soil surface</tissue>
    </source>
</reference>
<name>A0A0A9MVJ0_ARUDO</name>
<protein>
    <submittedName>
        <fullName evidence="1">Uncharacterized protein</fullName>
    </submittedName>
</protein>